<feature type="transmembrane region" description="Helical" evidence="7">
    <location>
        <begin position="316"/>
        <end position="336"/>
    </location>
</feature>
<keyword evidence="5 7" id="KW-1133">Transmembrane helix</keyword>
<accession>A0A3E3I5Y1</accession>
<dbReference type="Pfam" id="PF07690">
    <property type="entry name" value="MFS_1"/>
    <property type="match status" value="1"/>
</dbReference>
<evidence type="ECO:0000256" key="6">
    <source>
        <dbReference type="ARBA" id="ARBA00023136"/>
    </source>
</evidence>
<dbReference type="InterPro" id="IPR050171">
    <property type="entry name" value="MFS_Transporters"/>
</dbReference>
<evidence type="ECO:0000256" key="2">
    <source>
        <dbReference type="ARBA" id="ARBA00022448"/>
    </source>
</evidence>
<dbReference type="PROSITE" id="PS50850">
    <property type="entry name" value="MFS"/>
    <property type="match status" value="1"/>
</dbReference>
<feature type="transmembrane region" description="Helical" evidence="7">
    <location>
        <begin position="119"/>
        <end position="141"/>
    </location>
</feature>
<keyword evidence="10" id="KW-1185">Reference proteome</keyword>
<proteinExistence type="predicted"/>
<gene>
    <name evidence="9" type="ORF">DXC51_10795</name>
</gene>
<dbReference type="GO" id="GO:0022857">
    <property type="term" value="F:transmembrane transporter activity"/>
    <property type="evidence" value="ECO:0007669"/>
    <property type="project" value="InterPro"/>
</dbReference>
<comment type="subcellular location">
    <subcellularLocation>
        <location evidence="1">Cell membrane</location>
        <topology evidence="1">Multi-pass membrane protein</topology>
    </subcellularLocation>
</comment>
<keyword evidence="2" id="KW-0813">Transport</keyword>
<dbReference type="Gene3D" id="1.20.1250.20">
    <property type="entry name" value="MFS general substrate transporter like domains"/>
    <property type="match status" value="2"/>
</dbReference>
<dbReference type="EMBL" id="QVLV01000006">
    <property type="protein sequence ID" value="RGE61020.1"/>
    <property type="molecule type" value="Genomic_DNA"/>
</dbReference>
<dbReference type="SUPFAM" id="SSF103473">
    <property type="entry name" value="MFS general substrate transporter"/>
    <property type="match status" value="1"/>
</dbReference>
<feature type="transmembrane region" description="Helical" evidence="7">
    <location>
        <begin position="291"/>
        <end position="310"/>
    </location>
</feature>
<keyword evidence="3" id="KW-1003">Cell membrane</keyword>
<feature type="transmembrane region" description="Helical" evidence="7">
    <location>
        <begin position="95"/>
        <end position="113"/>
    </location>
</feature>
<name>A0A3E3I5Y1_9FIRM</name>
<feature type="transmembrane region" description="Helical" evidence="7">
    <location>
        <begin position="383"/>
        <end position="404"/>
    </location>
</feature>
<feature type="transmembrane region" description="Helical" evidence="7">
    <location>
        <begin position="30"/>
        <end position="53"/>
    </location>
</feature>
<dbReference type="PANTHER" id="PTHR23517">
    <property type="entry name" value="RESISTANCE PROTEIN MDTM, PUTATIVE-RELATED-RELATED"/>
    <property type="match status" value="1"/>
</dbReference>
<dbReference type="InterPro" id="IPR020846">
    <property type="entry name" value="MFS_dom"/>
</dbReference>
<evidence type="ECO:0000256" key="1">
    <source>
        <dbReference type="ARBA" id="ARBA00004651"/>
    </source>
</evidence>
<keyword evidence="6 7" id="KW-0472">Membrane</keyword>
<reference evidence="9" key="1">
    <citation type="submission" date="2018-08" db="EMBL/GenBank/DDBJ databases">
        <title>A genome reference for cultivated species of the human gut microbiota.</title>
        <authorList>
            <person name="Zou Y."/>
            <person name="Xue W."/>
            <person name="Luo G."/>
        </authorList>
    </citation>
    <scope>NUCLEOTIDE SEQUENCE [LARGE SCALE GENOMIC DNA]</scope>
    <source>
        <strain evidence="9">TF05-5AC</strain>
    </source>
</reference>
<evidence type="ECO:0000313" key="9">
    <source>
        <dbReference type="EMBL" id="RGE61020.1"/>
    </source>
</evidence>
<evidence type="ECO:0000313" key="10">
    <source>
        <dbReference type="Proteomes" id="UP000260812"/>
    </source>
</evidence>
<protein>
    <submittedName>
        <fullName evidence="9">MFS transporter</fullName>
    </submittedName>
</protein>
<sequence>MCYIMVIEQMFDGGGRMHEKKTGRKIDREFIGFTLISGLISFGYNVVMTVIPLRMSDHGQSYGRIGSAMSAVAIGLMVIKLVIGHLSDILGTKKFILSSLAGLAVVSALLARADELAAFTILMAALGIFRGIFLAVSGSYVMEMADGGGYGKIYGAVQSVSSLLASVGGMISGLLYQFREGEYALYICSFLLMASSVWAAAGLKGSETVSKERLPVWQIFKSINKRILVFCLLVFIQSFVAGPMWSFIIPMYCYNVLLFSPAKVGILMSMDELVSAPTYMLAGRIVDKVNVVRFNVIFLLITAAGGLFLVKAPSPFIFMLVFLICSVSISCTFVGLPKERIGYIRKEQKGLELALLSVCGSLGDSLGSNVLGRVAEIYTIDQCMYILTASYIIMAFLAAAPVLFPSLRAALQKRK</sequence>
<dbReference type="InterPro" id="IPR011701">
    <property type="entry name" value="MFS"/>
</dbReference>
<keyword evidence="4 7" id="KW-0812">Transmembrane</keyword>
<evidence type="ECO:0000256" key="4">
    <source>
        <dbReference type="ARBA" id="ARBA00022692"/>
    </source>
</evidence>
<dbReference type="Proteomes" id="UP000260812">
    <property type="component" value="Unassembled WGS sequence"/>
</dbReference>
<dbReference type="InterPro" id="IPR036259">
    <property type="entry name" value="MFS_trans_sf"/>
</dbReference>
<feature type="transmembrane region" description="Helical" evidence="7">
    <location>
        <begin position="223"/>
        <end position="241"/>
    </location>
</feature>
<organism evidence="9 10">
    <name type="scientific">Eisenbergiella massiliensis</name>
    <dbReference type="NCBI Taxonomy" id="1720294"/>
    <lineage>
        <taxon>Bacteria</taxon>
        <taxon>Bacillati</taxon>
        <taxon>Bacillota</taxon>
        <taxon>Clostridia</taxon>
        <taxon>Lachnospirales</taxon>
        <taxon>Lachnospiraceae</taxon>
        <taxon>Eisenbergiella</taxon>
    </lineage>
</organism>
<dbReference type="AlphaFoldDB" id="A0A3E3I5Y1"/>
<evidence type="ECO:0000256" key="3">
    <source>
        <dbReference type="ARBA" id="ARBA00022475"/>
    </source>
</evidence>
<evidence type="ECO:0000256" key="5">
    <source>
        <dbReference type="ARBA" id="ARBA00022989"/>
    </source>
</evidence>
<feature type="transmembrane region" description="Helical" evidence="7">
    <location>
        <begin position="65"/>
        <end position="83"/>
    </location>
</feature>
<evidence type="ECO:0000256" key="7">
    <source>
        <dbReference type="SAM" id="Phobius"/>
    </source>
</evidence>
<feature type="transmembrane region" description="Helical" evidence="7">
    <location>
        <begin position="183"/>
        <end position="203"/>
    </location>
</feature>
<dbReference type="GO" id="GO:0005886">
    <property type="term" value="C:plasma membrane"/>
    <property type="evidence" value="ECO:0007669"/>
    <property type="project" value="UniProtKB-SubCell"/>
</dbReference>
<comment type="caution">
    <text evidence="9">The sequence shown here is derived from an EMBL/GenBank/DDBJ whole genome shotgun (WGS) entry which is preliminary data.</text>
</comment>
<feature type="domain" description="Major facilitator superfamily (MFS) profile" evidence="8">
    <location>
        <begin position="29"/>
        <end position="407"/>
    </location>
</feature>
<feature type="transmembrane region" description="Helical" evidence="7">
    <location>
        <begin position="153"/>
        <end position="177"/>
    </location>
</feature>
<evidence type="ECO:0000259" key="8">
    <source>
        <dbReference type="PROSITE" id="PS50850"/>
    </source>
</evidence>